<organism evidence="1 2">
    <name type="scientific">Ahniella affigens</name>
    <dbReference type="NCBI Taxonomy" id="2021234"/>
    <lineage>
        <taxon>Bacteria</taxon>
        <taxon>Pseudomonadati</taxon>
        <taxon>Pseudomonadota</taxon>
        <taxon>Gammaproteobacteria</taxon>
        <taxon>Lysobacterales</taxon>
        <taxon>Rhodanobacteraceae</taxon>
        <taxon>Ahniella</taxon>
    </lineage>
</organism>
<reference evidence="1 2" key="1">
    <citation type="submission" date="2018-03" db="EMBL/GenBank/DDBJ databases">
        <title>Ahniella affigens gen. nov., sp. nov., a gammaproteobacterium isolated from sandy soil near a stream.</title>
        <authorList>
            <person name="Ko Y."/>
            <person name="Kim J.-H."/>
        </authorList>
    </citation>
    <scope>NUCLEOTIDE SEQUENCE [LARGE SCALE GENOMIC DNA]</scope>
    <source>
        <strain evidence="1 2">D13</strain>
    </source>
</reference>
<dbReference type="Proteomes" id="UP000241074">
    <property type="component" value="Chromosome"/>
</dbReference>
<gene>
    <name evidence="1" type="ORF">C7S18_01435</name>
</gene>
<dbReference type="AlphaFoldDB" id="A0A2P1PM71"/>
<evidence type="ECO:0000313" key="1">
    <source>
        <dbReference type="EMBL" id="AVP95941.1"/>
    </source>
</evidence>
<evidence type="ECO:0000313" key="2">
    <source>
        <dbReference type="Proteomes" id="UP000241074"/>
    </source>
</evidence>
<proteinExistence type="predicted"/>
<accession>A0A2P1PM71</accession>
<reference evidence="1 2" key="2">
    <citation type="submission" date="2018-03" db="EMBL/GenBank/DDBJ databases">
        <authorList>
            <person name="Keele B.F."/>
        </authorList>
    </citation>
    <scope>NUCLEOTIDE SEQUENCE [LARGE SCALE GENOMIC DNA]</scope>
    <source>
        <strain evidence="1 2">D13</strain>
    </source>
</reference>
<dbReference type="KEGG" id="xba:C7S18_01435"/>
<keyword evidence="2" id="KW-1185">Reference proteome</keyword>
<protein>
    <submittedName>
        <fullName evidence="1">Uncharacterized protein</fullName>
    </submittedName>
</protein>
<sequence length="191" mass="21549">MVQKYAAQHASKPYNLACLAKLPLTFVLIAIGGSTVANAWDSTWTPARFPVPPIRADGRVDLSDLSCATQFARLLPLAMRNSRWLQERRDSPEMERRFQNMSWHPPELTWDASPWLRLEGAELERDLRFLAAPRFSLRDADCQYQDGEIRLVFIALMTSPGLGTGHSFLLEANTGVVTAVQQTRLCWTSCL</sequence>
<name>A0A2P1PM71_9GAMM</name>
<dbReference type="EMBL" id="CP027860">
    <property type="protein sequence ID" value="AVP95941.1"/>
    <property type="molecule type" value="Genomic_DNA"/>
</dbReference>